<comment type="caution">
    <text evidence="1">The sequence shown here is derived from an EMBL/GenBank/DDBJ whole genome shotgun (WGS) entry which is preliminary data.</text>
</comment>
<dbReference type="KEGG" id="mrr:Moror_5855"/>
<dbReference type="HOGENOM" id="CLU_2655061_0_0_1"/>
<organism evidence="1 2">
    <name type="scientific">Moniliophthora roreri (strain MCA 2997)</name>
    <name type="common">Cocoa frosty pod rot fungus</name>
    <name type="synonym">Crinipellis roreri</name>
    <dbReference type="NCBI Taxonomy" id="1381753"/>
    <lineage>
        <taxon>Eukaryota</taxon>
        <taxon>Fungi</taxon>
        <taxon>Dikarya</taxon>
        <taxon>Basidiomycota</taxon>
        <taxon>Agaricomycotina</taxon>
        <taxon>Agaricomycetes</taxon>
        <taxon>Agaricomycetidae</taxon>
        <taxon>Agaricales</taxon>
        <taxon>Marasmiineae</taxon>
        <taxon>Marasmiaceae</taxon>
        <taxon>Moniliophthora</taxon>
    </lineage>
</organism>
<protein>
    <submittedName>
        <fullName evidence="1">Uncharacterized protein</fullName>
    </submittedName>
</protein>
<dbReference type="AlphaFoldDB" id="V2Y6A4"/>
<evidence type="ECO:0000313" key="2">
    <source>
        <dbReference type="Proteomes" id="UP000017559"/>
    </source>
</evidence>
<keyword evidence="2" id="KW-1185">Reference proteome</keyword>
<accession>V2Y6A4</accession>
<dbReference type="Proteomes" id="UP000017559">
    <property type="component" value="Unassembled WGS sequence"/>
</dbReference>
<dbReference type="EMBL" id="AWSO01000823">
    <property type="protein sequence ID" value="ESK87184.1"/>
    <property type="molecule type" value="Genomic_DNA"/>
</dbReference>
<evidence type="ECO:0000313" key="1">
    <source>
        <dbReference type="EMBL" id="ESK87184.1"/>
    </source>
</evidence>
<sequence>MIRKMTFFSSDETKKAQLMQAAWCRDCAAILFAMPQETTVCGSCIAINSGPLQPTISMATPAPALDSLLTAAKHAA</sequence>
<gene>
    <name evidence="1" type="ORF">Moror_5855</name>
</gene>
<proteinExistence type="predicted"/>
<name>V2Y6A4_MONRO</name>
<reference evidence="1 2" key="1">
    <citation type="journal article" date="2014" name="BMC Genomics">
        <title>Genome and secretome analysis of the hemibiotrophic fungal pathogen, Moniliophthora roreri, which causes frosty pod rot disease of cacao: mechanisms of the biotrophic and necrotrophic phases.</title>
        <authorList>
            <person name="Meinhardt L.W."/>
            <person name="Costa G.G.L."/>
            <person name="Thomazella D.P.T."/>
            <person name="Teixeira P.J.P.L."/>
            <person name="Carazzolle M.F."/>
            <person name="Schuster S.C."/>
            <person name="Carlson J.E."/>
            <person name="Guiltinan M.J."/>
            <person name="Mieczkowski P."/>
            <person name="Farmer A."/>
            <person name="Ramaraj T."/>
            <person name="Crozier J."/>
            <person name="Davis R.E."/>
            <person name="Shao J."/>
            <person name="Melnick R.L."/>
            <person name="Pereira G.A.G."/>
            <person name="Bailey B.A."/>
        </authorList>
    </citation>
    <scope>NUCLEOTIDE SEQUENCE [LARGE SCALE GENOMIC DNA]</scope>
    <source>
        <strain evidence="1 2">MCA 2997</strain>
    </source>
</reference>